<dbReference type="PANTHER" id="PTHR41534">
    <property type="entry name" value="BLR3401 PROTEIN"/>
    <property type="match status" value="1"/>
</dbReference>
<accession>A0AAW6LQ40</accession>
<evidence type="ECO:0000313" key="4">
    <source>
        <dbReference type="Proteomes" id="UP001217325"/>
    </source>
</evidence>
<dbReference type="PANTHER" id="PTHR41534:SF2">
    <property type="entry name" value="3-PHENYLPROPIONATE_CINNAMIC ACID DIOXYGENASE SUBUNIT BETA"/>
    <property type="match status" value="1"/>
</dbReference>
<name>A0AAW6LQ40_RHOSG</name>
<comment type="similarity">
    <text evidence="1">Belongs to the bacterial ring-hydroxylating dioxygenase beta subunit family.</text>
</comment>
<dbReference type="GO" id="GO:0008695">
    <property type="term" value="F:3-phenylpropionate dioxygenase activity"/>
    <property type="evidence" value="ECO:0007669"/>
    <property type="project" value="UniProtKB-EC"/>
</dbReference>
<dbReference type="EMBL" id="JARDXE010000026">
    <property type="protein sequence ID" value="MDE8649308.1"/>
    <property type="molecule type" value="Genomic_DNA"/>
</dbReference>
<dbReference type="InterPro" id="IPR000391">
    <property type="entry name" value="Rng_hydr_dOase-bsu"/>
</dbReference>
<evidence type="ECO:0000256" key="1">
    <source>
        <dbReference type="ARBA" id="ARBA00009570"/>
    </source>
</evidence>
<evidence type="ECO:0000313" key="3">
    <source>
        <dbReference type="EMBL" id="MDE8649308.1"/>
    </source>
</evidence>
<dbReference type="Proteomes" id="UP001217325">
    <property type="component" value="Unassembled WGS sequence"/>
</dbReference>
<keyword evidence="3" id="KW-0223">Dioxygenase</keyword>
<dbReference type="EC" id="1.14.12.19" evidence="3"/>
<proteinExistence type="inferred from homology"/>
<organism evidence="3 4">
    <name type="scientific">Rhodococcus qingshengii</name>
    <dbReference type="NCBI Taxonomy" id="334542"/>
    <lineage>
        <taxon>Bacteria</taxon>
        <taxon>Bacillati</taxon>
        <taxon>Actinomycetota</taxon>
        <taxon>Actinomycetes</taxon>
        <taxon>Mycobacteriales</taxon>
        <taxon>Nocardiaceae</taxon>
        <taxon>Rhodococcus</taxon>
        <taxon>Rhodococcus erythropolis group</taxon>
    </lineage>
</organism>
<dbReference type="AlphaFoldDB" id="A0AAW6LQ40"/>
<dbReference type="Gene3D" id="3.10.450.50">
    <property type="match status" value="1"/>
</dbReference>
<keyword evidence="2 3" id="KW-0560">Oxidoreductase</keyword>
<dbReference type="SUPFAM" id="SSF54427">
    <property type="entry name" value="NTF2-like"/>
    <property type="match status" value="1"/>
</dbReference>
<sequence length="181" mass="21596">MTITTTSSERTVDLAKVLRQHEIEQFYYYESALLDDHRYDEWIELFADDVHYFMPIRRTMTRRQLGREFTKPGEMAFFDDDKELLRTRVEKLSTGTAWAEDPPSRTRHLITNVRVEDTDASELVVHSNFYLYRTRLKSAVDEWVGRREDTLRRVDGDLKVARRFIYLDQTILQSANLSNFF</sequence>
<dbReference type="RefSeq" id="WP_275232832.1">
    <property type="nucleotide sequence ID" value="NZ_JARDXE010000026.1"/>
</dbReference>
<dbReference type="CDD" id="cd00667">
    <property type="entry name" value="ring_hydroxylating_dioxygenases_beta"/>
    <property type="match status" value="1"/>
</dbReference>
<dbReference type="GO" id="GO:0019380">
    <property type="term" value="P:3-phenylpropionate catabolic process"/>
    <property type="evidence" value="ECO:0007669"/>
    <property type="project" value="TreeGrafter"/>
</dbReference>
<dbReference type="InterPro" id="IPR032710">
    <property type="entry name" value="NTF2-like_dom_sf"/>
</dbReference>
<evidence type="ECO:0000256" key="2">
    <source>
        <dbReference type="ARBA" id="ARBA00023002"/>
    </source>
</evidence>
<dbReference type="NCBIfam" id="NF007479">
    <property type="entry name" value="PRK10069.1"/>
    <property type="match status" value="1"/>
</dbReference>
<reference evidence="3" key="1">
    <citation type="submission" date="2023-02" db="EMBL/GenBank/DDBJ databases">
        <title>A novel hydrolase synthesized by Rhodococcus erythropolis HQ is responsible for the detoxification of Zearalenone.</title>
        <authorList>
            <person name="Hu J."/>
            <person name="Xu J."/>
        </authorList>
    </citation>
    <scope>NUCLEOTIDE SEQUENCE</scope>
    <source>
        <strain evidence="3">HQ</strain>
    </source>
</reference>
<gene>
    <name evidence="3" type="ORF">PXH69_30485</name>
</gene>
<dbReference type="Pfam" id="PF00866">
    <property type="entry name" value="Ring_hydroxyl_B"/>
    <property type="match status" value="1"/>
</dbReference>
<protein>
    <submittedName>
        <fullName evidence="3">3-phenylpropionate/cinnamic acid dioxygenase subunit beta</fullName>
        <ecNumber evidence="3">1.14.12.19</ecNumber>
    </submittedName>
</protein>
<comment type="caution">
    <text evidence="3">The sequence shown here is derived from an EMBL/GenBank/DDBJ whole genome shotgun (WGS) entry which is preliminary data.</text>
</comment>